<organism evidence="1 2">
    <name type="scientific">Helicobacter mastomyrinus</name>
    <dbReference type="NCBI Taxonomy" id="287948"/>
    <lineage>
        <taxon>Bacteria</taxon>
        <taxon>Pseudomonadati</taxon>
        <taxon>Campylobacterota</taxon>
        <taxon>Epsilonproteobacteria</taxon>
        <taxon>Campylobacterales</taxon>
        <taxon>Helicobacteraceae</taxon>
        <taxon>Helicobacter</taxon>
    </lineage>
</organism>
<gene>
    <name evidence="1" type="ORF">V3I05_07710</name>
</gene>
<evidence type="ECO:0000313" key="2">
    <source>
        <dbReference type="Proteomes" id="UP001434737"/>
    </source>
</evidence>
<proteinExistence type="predicted"/>
<evidence type="ECO:0000313" key="1">
    <source>
        <dbReference type="EMBL" id="XAM17566.1"/>
    </source>
</evidence>
<name>A0ABZ3F360_9HELI</name>
<accession>A0ABZ3F360</accession>
<dbReference type="Proteomes" id="UP001434737">
    <property type="component" value="Chromosome"/>
</dbReference>
<protein>
    <submittedName>
        <fullName evidence="1">Uncharacterized protein</fullName>
    </submittedName>
</protein>
<dbReference type="RefSeq" id="WP_343353215.1">
    <property type="nucleotide sequence ID" value="NZ_CP145316.1"/>
</dbReference>
<reference evidence="1 2" key="1">
    <citation type="submission" date="2024-02" db="EMBL/GenBank/DDBJ databases">
        <title>Genome and pathogenicity analysis of Helicobacter mastomyrinus isolated from mice.</title>
        <authorList>
            <person name="Zhu L."/>
        </authorList>
    </citation>
    <scope>NUCLEOTIDE SEQUENCE [LARGE SCALE GENOMIC DNA]</scope>
    <source>
        <strain evidence="1 2">Hm-17</strain>
    </source>
</reference>
<sequence>MIIIGHSAIAYTPFVKISALQEIAHTHQSCIVWFDSAAIKPPLGFDIAAHCHNNQVPYAVMIRNLEELLLYAALSPRYLIIAKAVQSKAKAFQRVIDHYLLDCKLLCVVKLTTQLPKIAQLGIDGAIFKQVLDNIPSPYLHNSSNIERCPSG</sequence>
<dbReference type="EMBL" id="CP145316">
    <property type="protein sequence ID" value="XAM17566.1"/>
    <property type="molecule type" value="Genomic_DNA"/>
</dbReference>
<keyword evidence="2" id="KW-1185">Reference proteome</keyword>